<dbReference type="InterPro" id="IPR055170">
    <property type="entry name" value="GFO_IDH_MocA-like_dom"/>
</dbReference>
<proteinExistence type="predicted"/>
<dbReference type="Proteomes" id="UP000552883">
    <property type="component" value="Unassembled WGS sequence"/>
</dbReference>
<gene>
    <name evidence="5" type="ORF">BJ959_001837</name>
</gene>
<dbReference type="GO" id="GO:0016491">
    <property type="term" value="F:oxidoreductase activity"/>
    <property type="evidence" value="ECO:0007669"/>
    <property type="project" value="UniProtKB-KW"/>
</dbReference>
<dbReference type="Pfam" id="PF01408">
    <property type="entry name" value="GFO_IDH_MocA"/>
    <property type="match status" value="1"/>
</dbReference>
<sequence>MSGSGPMNVGVIGAGVISQQYLENLTRAADVRVVMVADLDTDRAAARAAEYGVPASGSVAELLARDDIEIVVNLTIPAAHVPVALDALAAGKHVWSEKPFALDLASGQALLDEAHRAGLRVACAPDTVLGAGIQTGRRLIEAGAIGEPLTALTLFQVSGPETWHPSPEFLYARGGGPLFDMGPYYLSTLVQLLGPAARVVARGSQARASRVIGSGPRAGTAFPVEVPTHVAALIDFESGTTAQSTFSFQSSRPRVGVVEIAGTEGTLSLPDPNTFDGEVRIWRDGMVEEAEAEVVPATGSTFSRGAGVVELARAIRAGRPERASGEFAFHVLDLMVSIQGSAESDGAAVEIASTVTVPPALPEDWDPTAATL</sequence>
<dbReference type="InterPro" id="IPR036291">
    <property type="entry name" value="NAD(P)-bd_dom_sf"/>
</dbReference>
<evidence type="ECO:0000256" key="2">
    <source>
        <dbReference type="ARBA" id="ARBA00023027"/>
    </source>
</evidence>
<dbReference type="Gene3D" id="3.30.360.10">
    <property type="entry name" value="Dihydrodipicolinate Reductase, domain 2"/>
    <property type="match status" value="1"/>
</dbReference>
<comment type="caution">
    <text evidence="5">The sequence shown here is derived from an EMBL/GenBank/DDBJ whole genome shotgun (WGS) entry which is preliminary data.</text>
</comment>
<protein>
    <submittedName>
        <fullName evidence="5">Putative dehydrogenase</fullName>
    </submittedName>
</protein>
<keyword evidence="1" id="KW-0560">Oxidoreductase</keyword>
<dbReference type="PANTHER" id="PTHR43818">
    <property type="entry name" value="BCDNA.GH03377"/>
    <property type="match status" value="1"/>
</dbReference>
<dbReference type="Pfam" id="PF22725">
    <property type="entry name" value="GFO_IDH_MocA_C3"/>
    <property type="match status" value="1"/>
</dbReference>
<dbReference type="SUPFAM" id="SSF51735">
    <property type="entry name" value="NAD(P)-binding Rossmann-fold domains"/>
    <property type="match status" value="1"/>
</dbReference>
<evidence type="ECO:0000313" key="6">
    <source>
        <dbReference type="Proteomes" id="UP000552883"/>
    </source>
</evidence>
<dbReference type="EMBL" id="JACHBS010000001">
    <property type="protein sequence ID" value="MBB5618341.1"/>
    <property type="molecule type" value="Genomic_DNA"/>
</dbReference>
<accession>A0A840X7X4</accession>
<name>A0A840X7X4_9MICO</name>
<dbReference type="InterPro" id="IPR050463">
    <property type="entry name" value="Gfo/Idh/MocA_oxidrdct_glycsds"/>
</dbReference>
<feature type="domain" description="GFO/IDH/MocA-like oxidoreductase" evidence="4">
    <location>
        <begin position="134"/>
        <end position="267"/>
    </location>
</feature>
<dbReference type="PANTHER" id="PTHR43818:SF11">
    <property type="entry name" value="BCDNA.GH03377"/>
    <property type="match status" value="1"/>
</dbReference>
<dbReference type="InterPro" id="IPR000683">
    <property type="entry name" value="Gfo/Idh/MocA-like_OxRdtase_N"/>
</dbReference>
<keyword evidence="6" id="KW-1185">Reference proteome</keyword>
<dbReference type="AlphaFoldDB" id="A0A840X7X4"/>
<evidence type="ECO:0000259" key="3">
    <source>
        <dbReference type="Pfam" id="PF01408"/>
    </source>
</evidence>
<organism evidence="5 6">
    <name type="scientific">Microcella frigidaquae</name>
    <dbReference type="NCBI Taxonomy" id="424758"/>
    <lineage>
        <taxon>Bacteria</taxon>
        <taxon>Bacillati</taxon>
        <taxon>Actinomycetota</taxon>
        <taxon>Actinomycetes</taxon>
        <taxon>Micrococcales</taxon>
        <taxon>Microbacteriaceae</taxon>
        <taxon>Microcella</taxon>
    </lineage>
</organism>
<feature type="domain" description="Gfo/Idh/MocA-like oxidoreductase N-terminal" evidence="3">
    <location>
        <begin position="7"/>
        <end position="122"/>
    </location>
</feature>
<evidence type="ECO:0000256" key="1">
    <source>
        <dbReference type="ARBA" id="ARBA00023002"/>
    </source>
</evidence>
<dbReference type="SUPFAM" id="SSF55347">
    <property type="entry name" value="Glyceraldehyde-3-phosphate dehydrogenase-like, C-terminal domain"/>
    <property type="match status" value="1"/>
</dbReference>
<dbReference type="Gene3D" id="3.40.50.720">
    <property type="entry name" value="NAD(P)-binding Rossmann-like Domain"/>
    <property type="match status" value="1"/>
</dbReference>
<keyword evidence="2" id="KW-0520">NAD</keyword>
<dbReference type="GO" id="GO:0000166">
    <property type="term" value="F:nucleotide binding"/>
    <property type="evidence" value="ECO:0007669"/>
    <property type="project" value="InterPro"/>
</dbReference>
<reference evidence="5 6" key="1">
    <citation type="submission" date="2020-08" db="EMBL/GenBank/DDBJ databases">
        <title>Sequencing the genomes of 1000 actinobacteria strains.</title>
        <authorList>
            <person name="Klenk H.-P."/>
        </authorList>
    </citation>
    <scope>NUCLEOTIDE SEQUENCE [LARGE SCALE GENOMIC DNA]</scope>
    <source>
        <strain evidence="5 6">DSM 23889</strain>
    </source>
</reference>
<evidence type="ECO:0000313" key="5">
    <source>
        <dbReference type="EMBL" id="MBB5618341.1"/>
    </source>
</evidence>
<evidence type="ECO:0000259" key="4">
    <source>
        <dbReference type="Pfam" id="PF22725"/>
    </source>
</evidence>